<accession>A0A0N0NS80</accession>
<dbReference type="SMART" id="SM00198">
    <property type="entry name" value="SCP"/>
    <property type="match status" value="1"/>
</dbReference>
<dbReference type="PANTHER" id="PTHR10334">
    <property type="entry name" value="CYSTEINE-RICH SECRETORY PROTEIN-RELATED"/>
    <property type="match status" value="1"/>
</dbReference>
<dbReference type="PRINTS" id="PR00837">
    <property type="entry name" value="V5TPXLIKE"/>
</dbReference>
<keyword evidence="1" id="KW-1133">Transmembrane helix</keyword>
<evidence type="ECO:0000313" key="4">
    <source>
        <dbReference type="EMBL" id="KPI45948.1"/>
    </source>
</evidence>
<keyword evidence="2" id="KW-0732">Signal</keyword>
<dbReference type="OrthoDB" id="337038at2759"/>
<feature type="transmembrane region" description="Helical" evidence="1">
    <location>
        <begin position="282"/>
        <end position="300"/>
    </location>
</feature>
<dbReference type="GO" id="GO:0005576">
    <property type="term" value="C:extracellular region"/>
    <property type="evidence" value="ECO:0007669"/>
    <property type="project" value="InterPro"/>
</dbReference>
<evidence type="ECO:0000256" key="2">
    <source>
        <dbReference type="SAM" id="SignalP"/>
    </source>
</evidence>
<comment type="caution">
    <text evidence="4">The sequence shown here is derived from an EMBL/GenBank/DDBJ whole genome shotgun (WGS) entry which is preliminary data.</text>
</comment>
<dbReference type="STRING" id="1664694.A0A0N0NS80"/>
<dbReference type="InterPro" id="IPR018244">
    <property type="entry name" value="Allrgn_V5/Tpx1_CS"/>
</dbReference>
<dbReference type="Gene3D" id="3.40.33.10">
    <property type="entry name" value="CAP"/>
    <property type="match status" value="1"/>
</dbReference>
<dbReference type="PRINTS" id="PR00838">
    <property type="entry name" value="V5ALLERGEN"/>
</dbReference>
<evidence type="ECO:0000259" key="3">
    <source>
        <dbReference type="SMART" id="SM00198"/>
    </source>
</evidence>
<dbReference type="Proteomes" id="UP000038010">
    <property type="component" value="Unassembled WGS sequence"/>
</dbReference>
<evidence type="ECO:0000313" key="5">
    <source>
        <dbReference type="Proteomes" id="UP000038010"/>
    </source>
</evidence>
<sequence>MQGRHRRQNVCAVAATRSRHRSNLLLLQLLLFTTPQPALAQDVSTSIVTETISLPASSTVTQTFTAPVASSTSSDLSDTYTDPTLFHNTLLNTTNFYRYLHSAPFLTYNTSLATFAQSYSTKCIWAHNPELGSLNYGENLARGYANLTAGIDAWYNEVTEFDYDFDKDDPTGFTEATGHFTQLVWRDTVSVGCGWTDCGGENGVDGVIVVCDYYPAGNVLMNGGADGGKALFVSNVLPERSGGAEGWQAVEADAIKGVRNETGDASGGGDEQGNNAVSRRTGLGIVMVGAFVVSAVAAWGL</sequence>
<dbReference type="InterPro" id="IPR014044">
    <property type="entry name" value="CAP_dom"/>
</dbReference>
<dbReference type="EMBL" id="LFJN01000001">
    <property type="protein sequence ID" value="KPI45948.1"/>
    <property type="molecule type" value="Genomic_DNA"/>
</dbReference>
<dbReference type="SUPFAM" id="SSF55797">
    <property type="entry name" value="PR-1-like"/>
    <property type="match status" value="1"/>
</dbReference>
<dbReference type="GeneID" id="28736937"/>
<reference evidence="4 5" key="1">
    <citation type="submission" date="2015-06" db="EMBL/GenBank/DDBJ databases">
        <title>Draft genome of the ant-associated black yeast Phialophora attae CBS 131958.</title>
        <authorList>
            <person name="Moreno L.F."/>
            <person name="Stielow B.J."/>
            <person name="de Hoog S."/>
            <person name="Vicente V.A."/>
            <person name="Weiss V.A."/>
            <person name="de Vries M."/>
            <person name="Cruz L.M."/>
            <person name="Souza E.M."/>
        </authorList>
    </citation>
    <scope>NUCLEOTIDE SEQUENCE [LARGE SCALE GENOMIC DNA]</scope>
    <source>
        <strain evidence="4 5">CBS 131958</strain>
    </source>
</reference>
<protein>
    <submittedName>
        <fullName evidence="4">Protein PRY2</fullName>
    </submittedName>
</protein>
<feature type="chain" id="PRO_5005856862" evidence="2">
    <location>
        <begin position="41"/>
        <end position="301"/>
    </location>
</feature>
<dbReference type="AlphaFoldDB" id="A0A0N0NS80"/>
<dbReference type="Pfam" id="PF00188">
    <property type="entry name" value="CAP"/>
    <property type="match status" value="1"/>
</dbReference>
<dbReference type="InterPro" id="IPR001283">
    <property type="entry name" value="CRISP-related"/>
</dbReference>
<organism evidence="4 5">
    <name type="scientific">Cyphellophora attinorum</name>
    <dbReference type="NCBI Taxonomy" id="1664694"/>
    <lineage>
        <taxon>Eukaryota</taxon>
        <taxon>Fungi</taxon>
        <taxon>Dikarya</taxon>
        <taxon>Ascomycota</taxon>
        <taxon>Pezizomycotina</taxon>
        <taxon>Eurotiomycetes</taxon>
        <taxon>Chaetothyriomycetidae</taxon>
        <taxon>Chaetothyriales</taxon>
        <taxon>Cyphellophoraceae</taxon>
        <taxon>Cyphellophora</taxon>
    </lineage>
</organism>
<name>A0A0N0NS80_9EURO</name>
<dbReference type="InterPro" id="IPR035940">
    <property type="entry name" value="CAP_sf"/>
</dbReference>
<feature type="domain" description="SCP" evidence="3">
    <location>
        <begin position="85"/>
        <end position="221"/>
    </location>
</feature>
<dbReference type="InterPro" id="IPR002413">
    <property type="entry name" value="V5_allergen-like"/>
</dbReference>
<proteinExistence type="predicted"/>
<dbReference type="PROSITE" id="PS01009">
    <property type="entry name" value="CRISP_1"/>
    <property type="match status" value="1"/>
</dbReference>
<dbReference type="RefSeq" id="XP_018005911.1">
    <property type="nucleotide sequence ID" value="XM_018145068.1"/>
</dbReference>
<keyword evidence="1" id="KW-0472">Membrane</keyword>
<dbReference type="VEuPathDB" id="FungiDB:AB675_489"/>
<feature type="signal peptide" evidence="2">
    <location>
        <begin position="1"/>
        <end position="40"/>
    </location>
</feature>
<keyword evidence="1" id="KW-0812">Transmembrane</keyword>
<evidence type="ECO:0000256" key="1">
    <source>
        <dbReference type="SAM" id="Phobius"/>
    </source>
</evidence>
<keyword evidence="5" id="KW-1185">Reference proteome</keyword>
<gene>
    <name evidence="4" type="ORF">AB675_489</name>
</gene>